<feature type="region of interest" description="Disordered" evidence="1">
    <location>
        <begin position="1"/>
        <end position="22"/>
    </location>
</feature>
<dbReference type="Proteomes" id="UP001165041">
    <property type="component" value="Unassembled WGS sequence"/>
</dbReference>
<dbReference type="Gene3D" id="1.10.260.40">
    <property type="entry name" value="lambda repressor-like DNA-binding domains"/>
    <property type="match status" value="1"/>
</dbReference>
<protein>
    <recommendedName>
        <fullName evidence="2">HTH cro/C1-type domain-containing protein</fullName>
    </recommendedName>
</protein>
<dbReference type="SUPFAM" id="SSF48452">
    <property type="entry name" value="TPR-like"/>
    <property type="match status" value="1"/>
</dbReference>
<dbReference type="Pfam" id="PF13560">
    <property type="entry name" value="HTH_31"/>
    <property type="match status" value="1"/>
</dbReference>
<dbReference type="Gene3D" id="1.25.40.10">
    <property type="entry name" value="Tetratricopeptide repeat domain"/>
    <property type="match status" value="1"/>
</dbReference>
<name>A0A9W6QHU1_9ACTN</name>
<sequence length="491" mass="53113">MWQTRVWPGNFGSRQSPGADRGQVMGVKRDRFIAQRASAGFTQESLAAAMGVDRTTVGRWERGSALPRPWQMAKLARVLGASTSELAALLSPLEQDVLADNTTSARGASLLGEGVQRVTTPEWNAPNLDGHTVGAASMALMDGGVRVGCRTADGRIIFVTMPRRALLRGFTAAAGATALSGLAAPEVQATPPVLSPDIHPVENMRSLRRSLVECDNVLGPREVVSTAQEHVRLIQHLRREASGRDRHDLLQVQAEYAEFCSWLYQDSGDHRAAQYWADRAVDWASASGDQDLTAYIMARKSQLAGDMQDSIEAIDLAASAQRLAGSRSRLSAMGAVYEAHGHALLGDERTAQHTFDQALSLLTRPPEAPVGRGRWLNEAYVEAQRARSLSSLGRHRDAVVGFEKAIRSLPATYRRDRGVYLARSAIAQLSIDGPEQAAVTACTALSIAATTGSARIFNELANLDALLRGWRGVPEVVQFQQALDSLLVHEV</sequence>
<dbReference type="GO" id="GO:0003677">
    <property type="term" value="F:DNA binding"/>
    <property type="evidence" value="ECO:0007669"/>
    <property type="project" value="InterPro"/>
</dbReference>
<comment type="caution">
    <text evidence="3">The sequence shown here is derived from an EMBL/GenBank/DDBJ whole genome shotgun (WGS) entry which is preliminary data.</text>
</comment>
<dbReference type="InterPro" id="IPR011990">
    <property type="entry name" value="TPR-like_helical_dom_sf"/>
</dbReference>
<organism evidence="3 4">
    <name type="scientific">Kitasatospora phosalacinea</name>
    <dbReference type="NCBI Taxonomy" id="2065"/>
    <lineage>
        <taxon>Bacteria</taxon>
        <taxon>Bacillati</taxon>
        <taxon>Actinomycetota</taxon>
        <taxon>Actinomycetes</taxon>
        <taxon>Kitasatosporales</taxon>
        <taxon>Streptomycetaceae</taxon>
        <taxon>Kitasatospora</taxon>
    </lineage>
</organism>
<dbReference type="SMART" id="SM00530">
    <property type="entry name" value="HTH_XRE"/>
    <property type="match status" value="1"/>
</dbReference>
<dbReference type="CDD" id="cd00093">
    <property type="entry name" value="HTH_XRE"/>
    <property type="match status" value="1"/>
</dbReference>
<evidence type="ECO:0000256" key="1">
    <source>
        <dbReference type="SAM" id="MobiDB-lite"/>
    </source>
</evidence>
<reference evidence="3" key="1">
    <citation type="submission" date="2023-02" db="EMBL/GenBank/DDBJ databases">
        <title>Kitasatospora phosalacinea NBRC 14627.</title>
        <authorList>
            <person name="Ichikawa N."/>
            <person name="Sato H."/>
            <person name="Tonouchi N."/>
        </authorList>
    </citation>
    <scope>NUCLEOTIDE SEQUENCE</scope>
    <source>
        <strain evidence="3">NBRC 14627</strain>
    </source>
</reference>
<gene>
    <name evidence="3" type="ORF">Kpho02_70240</name>
</gene>
<dbReference type="InterPro" id="IPR010982">
    <property type="entry name" value="Lambda_DNA-bd_dom_sf"/>
</dbReference>
<evidence type="ECO:0000313" key="3">
    <source>
        <dbReference type="EMBL" id="GLW74727.1"/>
    </source>
</evidence>
<evidence type="ECO:0000313" key="4">
    <source>
        <dbReference type="Proteomes" id="UP001165041"/>
    </source>
</evidence>
<evidence type="ECO:0000259" key="2">
    <source>
        <dbReference type="PROSITE" id="PS50943"/>
    </source>
</evidence>
<dbReference type="AlphaFoldDB" id="A0A9W6QHU1"/>
<dbReference type="PROSITE" id="PS50943">
    <property type="entry name" value="HTH_CROC1"/>
    <property type="match status" value="1"/>
</dbReference>
<proteinExistence type="predicted"/>
<dbReference type="EMBL" id="BSSA01000038">
    <property type="protein sequence ID" value="GLW74727.1"/>
    <property type="molecule type" value="Genomic_DNA"/>
</dbReference>
<dbReference type="InterPro" id="IPR001387">
    <property type="entry name" value="Cro/C1-type_HTH"/>
</dbReference>
<feature type="domain" description="HTH cro/C1-type" evidence="2">
    <location>
        <begin position="32"/>
        <end position="86"/>
    </location>
</feature>
<dbReference type="SUPFAM" id="SSF47413">
    <property type="entry name" value="lambda repressor-like DNA-binding domains"/>
    <property type="match status" value="1"/>
</dbReference>
<accession>A0A9W6QHU1</accession>